<dbReference type="SUPFAM" id="SSF54695">
    <property type="entry name" value="POZ domain"/>
    <property type="match status" value="1"/>
</dbReference>
<protein>
    <recommendedName>
        <fullName evidence="4">SKP1-like protein</fullName>
    </recommendedName>
</protein>
<dbReference type="Pfam" id="PF01466">
    <property type="entry name" value="Skp1"/>
    <property type="match status" value="1"/>
</dbReference>
<feature type="domain" description="SKP1 component dimerisation" evidence="5">
    <location>
        <begin position="114"/>
        <end position="161"/>
    </location>
</feature>
<evidence type="ECO:0000259" key="5">
    <source>
        <dbReference type="Pfam" id="PF01466"/>
    </source>
</evidence>
<evidence type="ECO:0000313" key="7">
    <source>
        <dbReference type="EMBL" id="EOY14146.1"/>
    </source>
</evidence>
<dbReference type="Gramene" id="EOY14146">
    <property type="protein sequence ID" value="EOY14146"/>
    <property type="gene ID" value="TCM_033435"/>
</dbReference>
<dbReference type="GO" id="GO:0009867">
    <property type="term" value="P:jasmonic acid mediated signaling pathway"/>
    <property type="evidence" value="ECO:0007669"/>
    <property type="project" value="UniProtKB-ARBA"/>
</dbReference>
<proteinExistence type="inferred from homology"/>
<reference evidence="7 8" key="1">
    <citation type="journal article" date="2013" name="Genome Biol.">
        <title>The genome sequence of the most widely cultivated cacao type and its use to identify candidate genes regulating pod color.</title>
        <authorList>
            <person name="Motamayor J.C."/>
            <person name="Mockaitis K."/>
            <person name="Schmutz J."/>
            <person name="Haiminen N."/>
            <person name="Iii D.L."/>
            <person name="Cornejo O."/>
            <person name="Findley S.D."/>
            <person name="Zheng P."/>
            <person name="Utro F."/>
            <person name="Royaert S."/>
            <person name="Saski C."/>
            <person name="Jenkins J."/>
            <person name="Podicheti R."/>
            <person name="Zhao M."/>
            <person name="Scheffler B.E."/>
            <person name="Stack J.C."/>
            <person name="Feltus F.A."/>
            <person name="Mustiga G.M."/>
            <person name="Amores F."/>
            <person name="Phillips W."/>
            <person name="Marelli J.P."/>
            <person name="May G.D."/>
            <person name="Shapiro H."/>
            <person name="Ma J."/>
            <person name="Bustamante C.D."/>
            <person name="Schnell R.J."/>
            <person name="Main D."/>
            <person name="Gilbert D."/>
            <person name="Parida L."/>
            <person name="Kuhn D.N."/>
        </authorList>
    </citation>
    <scope>NUCLEOTIDE SEQUENCE [LARGE SCALE GENOMIC DNA]</scope>
    <source>
        <strain evidence="8">cv. Matina 1-6</strain>
    </source>
</reference>
<dbReference type="PIRSF" id="PIRSF028729">
    <property type="entry name" value="E3_ubiquit_lig_SCF_Skp"/>
    <property type="match status" value="1"/>
</dbReference>
<dbReference type="STRING" id="3641.A0A061FAW2"/>
<dbReference type="GO" id="GO:0097602">
    <property type="term" value="F:cullin family protein binding"/>
    <property type="evidence" value="ECO:0000318"/>
    <property type="project" value="GO_Central"/>
</dbReference>
<dbReference type="GO" id="GO:0005634">
    <property type="term" value="C:nucleus"/>
    <property type="evidence" value="ECO:0000318"/>
    <property type="project" value="GO_Central"/>
</dbReference>
<dbReference type="InterPro" id="IPR016072">
    <property type="entry name" value="Skp1_comp_dimer"/>
</dbReference>
<accession>A0A061FAW2</accession>
<dbReference type="InterPro" id="IPR016897">
    <property type="entry name" value="SKP1"/>
</dbReference>
<dbReference type="SUPFAM" id="SSF81382">
    <property type="entry name" value="Skp1 dimerisation domain-like"/>
    <property type="match status" value="1"/>
</dbReference>
<dbReference type="InterPro" id="IPR001232">
    <property type="entry name" value="SKP1-like"/>
</dbReference>
<dbReference type="FunFam" id="3.30.710.10:FF:000026">
    <property type="entry name" value="E3 ubiquitin ligase complex SCF subunit"/>
    <property type="match status" value="1"/>
</dbReference>
<evidence type="ECO:0000256" key="4">
    <source>
        <dbReference type="PIRNR" id="PIRNR028729"/>
    </source>
</evidence>
<dbReference type="Gene3D" id="3.30.710.10">
    <property type="entry name" value="Potassium Channel Kv1.1, Chain A"/>
    <property type="match status" value="1"/>
</dbReference>
<gene>
    <name evidence="7" type="ORF">TCM_033435</name>
</gene>
<feature type="domain" description="SKP1 component POZ" evidence="6">
    <location>
        <begin position="9"/>
        <end position="70"/>
    </location>
</feature>
<evidence type="ECO:0000256" key="3">
    <source>
        <dbReference type="ARBA" id="ARBA00022786"/>
    </source>
</evidence>
<dbReference type="InParanoid" id="A0A061FAW2"/>
<comment type="subunit">
    <text evidence="4">Part of a SCF (SKP1-cullin-F-box) protein ligase complex.</text>
</comment>
<dbReference type="EMBL" id="CM001885">
    <property type="protein sequence ID" value="EOY14146.1"/>
    <property type="molecule type" value="Genomic_DNA"/>
</dbReference>
<dbReference type="SMART" id="SM00512">
    <property type="entry name" value="Skp1"/>
    <property type="match status" value="1"/>
</dbReference>
<name>A0A061FAW2_THECC</name>
<dbReference type="GO" id="GO:0016567">
    <property type="term" value="P:protein ubiquitination"/>
    <property type="evidence" value="ECO:0007669"/>
    <property type="project" value="UniProtKB-UniRule"/>
</dbReference>
<comment type="similarity">
    <text evidence="2 4">Belongs to the SKP1 family.</text>
</comment>
<dbReference type="AlphaFoldDB" id="A0A061FAW2"/>
<dbReference type="eggNOG" id="KOG1724">
    <property type="taxonomic scope" value="Eukaryota"/>
</dbReference>
<dbReference type="Proteomes" id="UP000026915">
    <property type="component" value="Chromosome 7"/>
</dbReference>
<dbReference type="PANTHER" id="PTHR11165">
    <property type="entry name" value="SKP1"/>
    <property type="match status" value="1"/>
</dbReference>
<dbReference type="HOGENOM" id="CLU_059252_6_1_1"/>
<dbReference type="InterPro" id="IPR016073">
    <property type="entry name" value="Skp1_comp_POZ"/>
</dbReference>
<dbReference type="InterPro" id="IPR036296">
    <property type="entry name" value="SKP1-like_dim_sf"/>
</dbReference>
<dbReference type="UniPathway" id="UPA00143"/>
<dbReference type="GO" id="GO:0031146">
    <property type="term" value="P:SCF-dependent proteasomal ubiquitin-dependent protein catabolic process"/>
    <property type="evidence" value="ECO:0000318"/>
    <property type="project" value="GO_Central"/>
</dbReference>
<evidence type="ECO:0000256" key="1">
    <source>
        <dbReference type="ARBA" id="ARBA00004906"/>
    </source>
</evidence>
<organism evidence="7 8">
    <name type="scientific">Theobroma cacao</name>
    <name type="common">Cacao</name>
    <name type="synonym">Cocoa</name>
    <dbReference type="NCBI Taxonomy" id="3641"/>
    <lineage>
        <taxon>Eukaryota</taxon>
        <taxon>Viridiplantae</taxon>
        <taxon>Streptophyta</taxon>
        <taxon>Embryophyta</taxon>
        <taxon>Tracheophyta</taxon>
        <taxon>Spermatophyta</taxon>
        <taxon>Magnoliopsida</taxon>
        <taxon>eudicotyledons</taxon>
        <taxon>Gunneridae</taxon>
        <taxon>Pentapetalae</taxon>
        <taxon>rosids</taxon>
        <taxon>malvids</taxon>
        <taxon>Malvales</taxon>
        <taxon>Malvaceae</taxon>
        <taxon>Byttnerioideae</taxon>
        <taxon>Theobroma</taxon>
    </lineage>
</organism>
<dbReference type="GO" id="GO:0005737">
    <property type="term" value="C:cytoplasm"/>
    <property type="evidence" value="ECO:0000318"/>
    <property type="project" value="GO_Central"/>
</dbReference>
<keyword evidence="3 4" id="KW-0833">Ubl conjugation pathway</keyword>
<comment type="pathway">
    <text evidence="1 4">Protein modification; protein ubiquitination.</text>
</comment>
<keyword evidence="8" id="KW-1185">Reference proteome</keyword>
<sequence length="170" mass="19414">MSMAAVETKKITLRTADNHEFEVEEAIAMEFSTIKTFFDENPDASEDTIPLPNVTSKCLSAIIEYCKSHLAFRARETSSAIDEQVRTYDEEFVKARDNESLKELILAANYLNIKALLDMLNQAVADRIKNKSVEYVRRFFGIENDYTPEEEAAIRAENEWAFEGVDPDDD</sequence>
<evidence type="ECO:0000256" key="2">
    <source>
        <dbReference type="ARBA" id="ARBA00009993"/>
    </source>
</evidence>
<evidence type="ECO:0000313" key="8">
    <source>
        <dbReference type="Proteomes" id="UP000026915"/>
    </source>
</evidence>
<dbReference type="Pfam" id="PF03931">
    <property type="entry name" value="Skp1_POZ"/>
    <property type="match status" value="1"/>
</dbReference>
<dbReference type="OMA" id="ENEEYCA"/>
<evidence type="ECO:0000259" key="6">
    <source>
        <dbReference type="Pfam" id="PF03931"/>
    </source>
</evidence>
<dbReference type="InterPro" id="IPR011333">
    <property type="entry name" value="SKP1/BTB/POZ_sf"/>
</dbReference>
<comment type="function">
    <text evidence="4">Involved in ubiquitination and subsequent proteasomal degradation of target proteins. Together with CUL1, RBX1 and a F-box protein, it forms a SCF E3 ubiquitin ligase complex. The functional specificity of this complex depends on the type of F-box protein. In the SCF complex, it serves as an adapter that links the F-box protein to CUL1.</text>
</comment>